<dbReference type="RefSeq" id="WP_277900636.1">
    <property type="nucleotide sequence ID" value="NZ_JAPMUA010000005.1"/>
</dbReference>
<dbReference type="InterPro" id="IPR050738">
    <property type="entry name" value="Sulfatase"/>
</dbReference>
<reference evidence="6" key="1">
    <citation type="submission" date="2022-11" db="EMBL/GenBank/DDBJ databases">
        <title>High-quality draft genome sequence of Galbibacter sp. strain CMA-7.</title>
        <authorList>
            <person name="Wei L."/>
            <person name="Dong C."/>
            <person name="Shao Z."/>
        </authorList>
    </citation>
    <scope>NUCLEOTIDE SEQUENCE</scope>
    <source>
        <strain evidence="6">CMA-7</strain>
    </source>
</reference>
<proteinExistence type="inferred from homology"/>
<dbReference type="PROSITE" id="PS00149">
    <property type="entry name" value="SULFATASE_2"/>
    <property type="match status" value="1"/>
</dbReference>
<evidence type="ECO:0000259" key="5">
    <source>
        <dbReference type="Pfam" id="PF00884"/>
    </source>
</evidence>
<evidence type="ECO:0000256" key="1">
    <source>
        <dbReference type="ARBA" id="ARBA00008779"/>
    </source>
</evidence>
<keyword evidence="7" id="KW-1185">Reference proteome</keyword>
<dbReference type="Gene3D" id="3.30.1120.10">
    <property type="match status" value="1"/>
</dbReference>
<keyword evidence="2" id="KW-0479">Metal-binding</keyword>
<protein>
    <submittedName>
        <fullName evidence="6">Arylsulfatase</fullName>
    </submittedName>
</protein>
<comment type="similarity">
    <text evidence="1">Belongs to the sulfatase family.</text>
</comment>
<evidence type="ECO:0000313" key="6">
    <source>
        <dbReference type="EMBL" id="MDG3587101.1"/>
    </source>
</evidence>
<feature type="domain" description="Sulfatase N-terminal" evidence="5">
    <location>
        <begin position="38"/>
        <end position="459"/>
    </location>
</feature>
<gene>
    <name evidence="6" type="ORF">OSR52_14600</name>
</gene>
<dbReference type="PANTHER" id="PTHR42693">
    <property type="entry name" value="ARYLSULFATASE FAMILY MEMBER"/>
    <property type="match status" value="1"/>
</dbReference>
<dbReference type="InterPro" id="IPR024607">
    <property type="entry name" value="Sulfatase_CS"/>
</dbReference>
<dbReference type="PANTHER" id="PTHR42693:SF53">
    <property type="entry name" value="ENDO-4-O-SULFATASE"/>
    <property type="match status" value="1"/>
</dbReference>
<organism evidence="6 7">
    <name type="scientific">Galbibacter pacificus</name>
    <dbReference type="NCBI Taxonomy" id="2996052"/>
    <lineage>
        <taxon>Bacteria</taxon>
        <taxon>Pseudomonadati</taxon>
        <taxon>Bacteroidota</taxon>
        <taxon>Flavobacteriia</taxon>
        <taxon>Flavobacteriales</taxon>
        <taxon>Flavobacteriaceae</taxon>
        <taxon>Galbibacter</taxon>
    </lineage>
</organism>
<dbReference type="SUPFAM" id="SSF53649">
    <property type="entry name" value="Alkaline phosphatase-like"/>
    <property type="match status" value="1"/>
</dbReference>
<name>A0ABT6FV08_9FLAO</name>
<dbReference type="Proteomes" id="UP001153642">
    <property type="component" value="Unassembled WGS sequence"/>
</dbReference>
<evidence type="ECO:0000256" key="2">
    <source>
        <dbReference type="ARBA" id="ARBA00022723"/>
    </source>
</evidence>
<keyword evidence="3" id="KW-0378">Hydrolase</keyword>
<comment type="caution">
    <text evidence="6">The sequence shown here is derived from an EMBL/GenBank/DDBJ whole genome shotgun (WGS) entry which is preliminary data.</text>
</comment>
<dbReference type="Pfam" id="PF00884">
    <property type="entry name" value="Sulfatase"/>
    <property type="match status" value="1"/>
</dbReference>
<sequence length="563" mass="63203">MLKYICPRYTGFLLITGILLLSGCKKSSEKKASEDKRPNIVIVMADDMGFSDAGCYGGEIHTPNLDKLAENGLRFNAFYNTSRCCPSRASLLTGLYSHQAGIGRMTMDQGQPGYKGYLGDNTVTIAEVLKKVGYQTGMVGKWHVSQTNELKSEKQLKWLAHQENYGAFSDTATYPTHRGFDKYYGNIWGVVDYFDPFSLVNGDKQVMDVPKDYYHTNAIGDSSVAYVKQFSKQKEPFFLYVAHCAPHWPIQAPEDVIAKYDSVYTKGWRAIRQARYKRLIEKGVLKSNVALSNFMFPEKKWNENQDKVWDAKAMAVHAAMVDILDKNIGKLVDQLEAEGELDNTVIFFLSDNGASSERPSKYGPGFDRAGSTRDGRTVIFPVEKDSLPGSQTVLAGIGPVWANVANTPFRYWKAQEYEGGITTPFIVHWPKGIKEKGAVREQPAHVVDLMATCIDLAGATYPKSFKEHGITPTEGNSILPIITENTAVDSTKVYFWEHFGGAALRKGSYKLVRHHNDTPWELYNLTKDRTETTNIAQQFPGIVKEMEEIWNQRAKELKVFPAP</sequence>
<evidence type="ECO:0000256" key="4">
    <source>
        <dbReference type="ARBA" id="ARBA00022837"/>
    </source>
</evidence>
<dbReference type="InterPro" id="IPR000917">
    <property type="entry name" value="Sulfatase_N"/>
</dbReference>
<evidence type="ECO:0000313" key="7">
    <source>
        <dbReference type="Proteomes" id="UP001153642"/>
    </source>
</evidence>
<dbReference type="EMBL" id="JAPMUA010000005">
    <property type="protein sequence ID" value="MDG3587101.1"/>
    <property type="molecule type" value="Genomic_DNA"/>
</dbReference>
<keyword evidence="4" id="KW-0106">Calcium</keyword>
<dbReference type="CDD" id="cd16025">
    <property type="entry name" value="PAS_like"/>
    <property type="match status" value="1"/>
</dbReference>
<dbReference type="Gene3D" id="3.40.720.10">
    <property type="entry name" value="Alkaline Phosphatase, subunit A"/>
    <property type="match status" value="1"/>
</dbReference>
<accession>A0ABT6FV08</accession>
<dbReference type="PROSITE" id="PS51257">
    <property type="entry name" value="PROKAR_LIPOPROTEIN"/>
    <property type="match status" value="1"/>
</dbReference>
<evidence type="ECO:0000256" key="3">
    <source>
        <dbReference type="ARBA" id="ARBA00022801"/>
    </source>
</evidence>
<dbReference type="InterPro" id="IPR017850">
    <property type="entry name" value="Alkaline_phosphatase_core_sf"/>
</dbReference>